<dbReference type="EMBL" id="CAJVQB010047353">
    <property type="protein sequence ID" value="CAG8833425.1"/>
    <property type="molecule type" value="Genomic_DNA"/>
</dbReference>
<organism evidence="1 2">
    <name type="scientific">Gigaspora margarita</name>
    <dbReference type="NCBI Taxonomy" id="4874"/>
    <lineage>
        <taxon>Eukaryota</taxon>
        <taxon>Fungi</taxon>
        <taxon>Fungi incertae sedis</taxon>
        <taxon>Mucoromycota</taxon>
        <taxon>Glomeromycotina</taxon>
        <taxon>Glomeromycetes</taxon>
        <taxon>Diversisporales</taxon>
        <taxon>Gigasporaceae</taxon>
        <taxon>Gigaspora</taxon>
    </lineage>
</organism>
<evidence type="ECO:0000313" key="2">
    <source>
        <dbReference type="Proteomes" id="UP000789901"/>
    </source>
</evidence>
<dbReference type="Proteomes" id="UP000789901">
    <property type="component" value="Unassembled WGS sequence"/>
</dbReference>
<reference evidence="1 2" key="1">
    <citation type="submission" date="2021-06" db="EMBL/GenBank/DDBJ databases">
        <authorList>
            <person name="Kallberg Y."/>
            <person name="Tangrot J."/>
            <person name="Rosling A."/>
        </authorList>
    </citation>
    <scope>NUCLEOTIDE SEQUENCE [LARGE SCALE GENOMIC DNA]</scope>
    <source>
        <strain evidence="1 2">120-4 pot B 10/14</strain>
    </source>
</reference>
<accession>A0ABN7WKQ8</accession>
<feature type="non-terminal residue" evidence="1">
    <location>
        <position position="1"/>
    </location>
</feature>
<keyword evidence="2" id="KW-1185">Reference proteome</keyword>
<protein>
    <submittedName>
        <fullName evidence="1">28740_t:CDS:1</fullName>
    </submittedName>
</protein>
<name>A0ABN7WKQ8_GIGMA</name>
<sequence length="41" mass="4847">IDTDIATKENWNNYSRVLKQGLFKIYNSTKDNEKIKDLDSK</sequence>
<evidence type="ECO:0000313" key="1">
    <source>
        <dbReference type="EMBL" id="CAG8833425.1"/>
    </source>
</evidence>
<gene>
    <name evidence="1" type="ORF">GMARGA_LOCUS31549</name>
</gene>
<comment type="caution">
    <text evidence="1">The sequence shown here is derived from an EMBL/GenBank/DDBJ whole genome shotgun (WGS) entry which is preliminary data.</text>
</comment>
<proteinExistence type="predicted"/>